<evidence type="ECO:0000313" key="3">
    <source>
        <dbReference type="Proteomes" id="UP001165041"/>
    </source>
</evidence>
<evidence type="ECO:0000256" key="1">
    <source>
        <dbReference type="SAM" id="MobiDB-lite"/>
    </source>
</evidence>
<gene>
    <name evidence="2" type="ORF">Kpho02_75720</name>
</gene>
<sequence length="223" mass="21744">MVAAMSAGVTGNQGSVSGVTGRADLAGRNGKSQCFKTCSVLDGSARVRCPGVRCSGIGRALFKWAPSGRARVERCVFEHPGGAVHRGVHLPAAASGRAAAAQRAGGESLFEGGGSVLDRGATGAGAGEEVTEGAAVAGFIRSTDGGPGEVSGGGRGGGRAVVGGGEGVEGVEGSGAVGGHGPPQPRSESNAWRRAAGERVVSTEQGVGPPTPTARPTPRSAPP</sequence>
<feature type="region of interest" description="Disordered" evidence="1">
    <location>
        <begin position="143"/>
        <end position="223"/>
    </location>
</feature>
<dbReference type="AlphaFoldDB" id="A0A9W6V7I8"/>
<name>A0A9W6V7I8_9ACTN</name>
<evidence type="ECO:0000313" key="2">
    <source>
        <dbReference type="EMBL" id="GLW75275.1"/>
    </source>
</evidence>
<feature type="compositionally biased region" description="Pro residues" evidence="1">
    <location>
        <begin position="209"/>
        <end position="223"/>
    </location>
</feature>
<organism evidence="2 3">
    <name type="scientific">Kitasatospora phosalacinea</name>
    <dbReference type="NCBI Taxonomy" id="2065"/>
    <lineage>
        <taxon>Bacteria</taxon>
        <taxon>Bacillati</taxon>
        <taxon>Actinomycetota</taxon>
        <taxon>Actinomycetes</taxon>
        <taxon>Kitasatosporales</taxon>
        <taxon>Streptomycetaceae</taxon>
        <taxon>Kitasatospora</taxon>
    </lineage>
</organism>
<accession>A0A9W6V7I8</accession>
<protein>
    <submittedName>
        <fullName evidence="2">Uncharacterized protein</fullName>
    </submittedName>
</protein>
<dbReference type="EMBL" id="BSSA01000051">
    <property type="protein sequence ID" value="GLW75275.1"/>
    <property type="molecule type" value="Genomic_DNA"/>
</dbReference>
<reference evidence="2" key="1">
    <citation type="submission" date="2023-02" db="EMBL/GenBank/DDBJ databases">
        <title>Kitasatospora phosalacinea NBRC 14627.</title>
        <authorList>
            <person name="Ichikawa N."/>
            <person name="Sato H."/>
            <person name="Tonouchi N."/>
        </authorList>
    </citation>
    <scope>NUCLEOTIDE SEQUENCE</scope>
    <source>
        <strain evidence="2">NBRC 14627</strain>
    </source>
</reference>
<proteinExistence type="predicted"/>
<feature type="compositionally biased region" description="Gly residues" evidence="1">
    <location>
        <begin position="145"/>
        <end position="181"/>
    </location>
</feature>
<dbReference type="Proteomes" id="UP001165041">
    <property type="component" value="Unassembled WGS sequence"/>
</dbReference>
<comment type="caution">
    <text evidence="2">The sequence shown here is derived from an EMBL/GenBank/DDBJ whole genome shotgun (WGS) entry which is preliminary data.</text>
</comment>